<dbReference type="InterPro" id="IPR014729">
    <property type="entry name" value="Rossmann-like_a/b/a_fold"/>
</dbReference>
<sequence length="361" mass="39513">KDKSACIKCEGKNGPPVVRIRKDLPPLCKKCFLAGCVHKFRSSFGKANIVKDKESVALGFTGGASSLAMLFLAKKCQEETRHLRFQPTIICLYDEDMPYPSQQELFMKQSGFEYHIVRTDKISSDLSLPNIDASKRVSNSILTATEELTRWSRLDQLKTYSSRILGFKYLMVGDNASQLAANCLSGIAQARGGSIASELGFADTRYDDVTILRPMYTFLSKEVALFLRFCNLEPLIEPCLSTLHNLKYGPSANSIQRLTQDFISSLQFGGFPSTTTAILSSASKTLPDDTGANCHCKICRAPMKPPGGNGATADAAFEFSALISRNAKMNYASAQESSPSERPSGICTCCLVNLTEIDESL</sequence>
<dbReference type="WBParaSite" id="HNAJ_0001206501-mRNA-1">
    <property type="protein sequence ID" value="HNAJ_0001206501-mRNA-1"/>
    <property type="gene ID" value="HNAJ_0001206501"/>
</dbReference>
<dbReference type="InterPro" id="IPR019407">
    <property type="entry name" value="CTU2"/>
</dbReference>
<dbReference type="GO" id="GO:0002143">
    <property type="term" value="P:tRNA wobble position uridine thiolation"/>
    <property type="evidence" value="ECO:0007669"/>
    <property type="project" value="TreeGrafter"/>
</dbReference>
<keyword evidence="1 3" id="KW-0963">Cytoplasm</keyword>
<reference evidence="4 5" key="2">
    <citation type="submission" date="2018-11" db="EMBL/GenBank/DDBJ databases">
        <authorList>
            <consortium name="Pathogen Informatics"/>
        </authorList>
    </citation>
    <scope>NUCLEOTIDE SEQUENCE [LARGE SCALE GENOMIC DNA]</scope>
</reference>
<reference evidence="6" key="1">
    <citation type="submission" date="2017-02" db="UniProtKB">
        <authorList>
            <consortium name="WormBaseParasite"/>
        </authorList>
    </citation>
    <scope>IDENTIFICATION</scope>
</reference>
<dbReference type="GO" id="GO:0005829">
    <property type="term" value="C:cytosol"/>
    <property type="evidence" value="ECO:0007669"/>
    <property type="project" value="TreeGrafter"/>
</dbReference>
<comment type="similarity">
    <text evidence="3">Belongs to the CTU2/NCS2 family.</text>
</comment>
<dbReference type="EMBL" id="UZAE01013993">
    <property type="protein sequence ID" value="VDO12063.1"/>
    <property type="molecule type" value="Genomic_DNA"/>
</dbReference>
<dbReference type="Pfam" id="PF10288">
    <property type="entry name" value="CTU2"/>
    <property type="match status" value="1"/>
</dbReference>
<dbReference type="PANTHER" id="PTHR20882:SF14">
    <property type="entry name" value="CYTOPLASMIC TRNA 2-THIOLATION PROTEIN 2"/>
    <property type="match status" value="1"/>
</dbReference>
<dbReference type="Gene3D" id="3.40.50.620">
    <property type="entry name" value="HUPs"/>
    <property type="match status" value="1"/>
</dbReference>
<comment type="function">
    <text evidence="3">Plays a central role in 2-thiolation of mcm(5)S(2)U at tRNA wobble positions of tRNA(Lys), tRNA(Glu) and tRNA(Gln). May act by forming a heterodimer with NCS6/CTU1 that ligates sulfur from thiocarboxylated URM1 onto the uridine of tRNAs at wobble position.</text>
</comment>
<evidence type="ECO:0000256" key="1">
    <source>
        <dbReference type="ARBA" id="ARBA00022490"/>
    </source>
</evidence>
<dbReference type="Proteomes" id="UP000278807">
    <property type="component" value="Unassembled WGS sequence"/>
</dbReference>
<evidence type="ECO:0000256" key="2">
    <source>
        <dbReference type="ARBA" id="ARBA00022694"/>
    </source>
</evidence>
<dbReference type="GO" id="GO:0032447">
    <property type="term" value="P:protein urmylation"/>
    <property type="evidence" value="ECO:0007669"/>
    <property type="project" value="UniProtKB-UniRule"/>
</dbReference>
<name>A0A0R3TW41_RODNA</name>
<comment type="subcellular location">
    <subcellularLocation>
        <location evidence="3">Cytoplasm</location>
    </subcellularLocation>
</comment>
<dbReference type="SUPFAM" id="SSF52402">
    <property type="entry name" value="Adenine nucleotide alpha hydrolases-like"/>
    <property type="match status" value="1"/>
</dbReference>
<gene>
    <name evidence="4" type="ORF">HNAJ_LOCUS12054</name>
</gene>
<evidence type="ECO:0000313" key="5">
    <source>
        <dbReference type="Proteomes" id="UP000278807"/>
    </source>
</evidence>
<evidence type="ECO:0000256" key="3">
    <source>
        <dbReference type="HAMAP-Rule" id="MF_03054"/>
    </source>
</evidence>
<comment type="pathway">
    <text evidence="3">tRNA modification; 5-methoxycarbonylmethyl-2-thiouridine-tRNA biosynthesis.</text>
</comment>
<dbReference type="PANTHER" id="PTHR20882">
    <property type="entry name" value="CYTOPLASMIC TRNA 2-THIOLATION PROTEIN 2"/>
    <property type="match status" value="1"/>
</dbReference>
<evidence type="ECO:0000313" key="4">
    <source>
        <dbReference type="EMBL" id="VDO12063.1"/>
    </source>
</evidence>
<dbReference type="OrthoDB" id="25129at2759"/>
<proteinExistence type="inferred from homology"/>
<protein>
    <recommendedName>
        <fullName evidence="3">Cytoplasmic tRNA 2-thiolation protein 2</fullName>
    </recommendedName>
</protein>
<dbReference type="HAMAP" id="MF_03054">
    <property type="entry name" value="CTU2"/>
    <property type="match status" value="1"/>
</dbReference>
<dbReference type="UniPathway" id="UPA00988"/>
<dbReference type="AlphaFoldDB" id="A0A0R3TW41"/>
<dbReference type="GO" id="GO:0016783">
    <property type="term" value="F:sulfurtransferase activity"/>
    <property type="evidence" value="ECO:0007669"/>
    <property type="project" value="TreeGrafter"/>
</dbReference>
<organism evidence="6">
    <name type="scientific">Rodentolepis nana</name>
    <name type="common">Dwarf tapeworm</name>
    <name type="synonym">Hymenolepis nana</name>
    <dbReference type="NCBI Taxonomy" id="102285"/>
    <lineage>
        <taxon>Eukaryota</taxon>
        <taxon>Metazoa</taxon>
        <taxon>Spiralia</taxon>
        <taxon>Lophotrochozoa</taxon>
        <taxon>Platyhelminthes</taxon>
        <taxon>Cestoda</taxon>
        <taxon>Eucestoda</taxon>
        <taxon>Cyclophyllidea</taxon>
        <taxon>Hymenolepididae</taxon>
        <taxon>Rodentolepis</taxon>
    </lineage>
</organism>
<keyword evidence="5" id="KW-1185">Reference proteome</keyword>
<dbReference type="GO" id="GO:0000049">
    <property type="term" value="F:tRNA binding"/>
    <property type="evidence" value="ECO:0007669"/>
    <property type="project" value="InterPro"/>
</dbReference>
<dbReference type="GO" id="GO:0016779">
    <property type="term" value="F:nucleotidyltransferase activity"/>
    <property type="evidence" value="ECO:0007669"/>
    <property type="project" value="UniProtKB-UniRule"/>
</dbReference>
<evidence type="ECO:0000313" key="6">
    <source>
        <dbReference type="WBParaSite" id="HNAJ_0001206501-mRNA-1"/>
    </source>
</evidence>
<accession>A0A0R3TW41</accession>
<keyword evidence="2 3" id="KW-0819">tRNA processing</keyword>
<dbReference type="STRING" id="102285.A0A0R3TW41"/>